<name>A0A8P4JY19_DICLA</name>
<comment type="catalytic activity">
    <reaction evidence="26">
        <text>L-glutaminyl-[protein] + serotonin = 5-serotonyl-L-glutamyl-[protein] + NH4(+)</text>
        <dbReference type="Rhea" id="RHEA:66552"/>
        <dbReference type="Rhea" id="RHEA-COMP:10207"/>
        <dbReference type="Rhea" id="RHEA-COMP:17052"/>
        <dbReference type="ChEBI" id="CHEBI:28938"/>
        <dbReference type="ChEBI" id="CHEBI:30011"/>
        <dbReference type="ChEBI" id="CHEBI:167174"/>
        <dbReference type="ChEBI" id="CHEBI:350546"/>
    </reaction>
    <physiologicalReaction direction="left-to-right" evidence="26">
        <dbReference type="Rhea" id="RHEA:66553"/>
    </physiologicalReaction>
</comment>
<feature type="active site" evidence="42">
    <location>
        <position position="260"/>
    </location>
</feature>
<evidence type="ECO:0000256" key="31">
    <source>
        <dbReference type="ARBA" id="ARBA00041677"/>
    </source>
</evidence>
<dbReference type="Pfam" id="PF00868">
    <property type="entry name" value="Transglut_N"/>
    <property type="match status" value="1"/>
</dbReference>
<dbReference type="SUPFAM" id="SSF49309">
    <property type="entry name" value="Transglutaminase, two C-terminal domains"/>
    <property type="match status" value="2"/>
</dbReference>
<keyword evidence="13" id="KW-0272">Extracellular matrix</keyword>
<evidence type="ECO:0000256" key="27">
    <source>
        <dbReference type="ARBA" id="ARBA00036876"/>
    </source>
</evidence>
<proteinExistence type="inferred from homology"/>
<keyword evidence="17" id="KW-0547">Nucleotide-binding</keyword>
<dbReference type="EC" id="2.3.2.13" evidence="25"/>
<dbReference type="GO" id="GO:0008233">
    <property type="term" value="F:peptidase activity"/>
    <property type="evidence" value="ECO:0007669"/>
    <property type="project" value="UniProtKB-KW"/>
</dbReference>
<evidence type="ECO:0000256" key="33">
    <source>
        <dbReference type="ARBA" id="ARBA00042105"/>
    </source>
</evidence>
<feature type="domain" description="Transglutaminase-like" evidence="43">
    <location>
        <begin position="252"/>
        <end position="343"/>
    </location>
</feature>
<dbReference type="PANTHER" id="PTHR11590:SF6">
    <property type="entry name" value="PROTEIN-GLUTAMINE GAMMA-GLUTAMYLTRANSFERASE 2"/>
    <property type="match status" value="1"/>
</dbReference>
<dbReference type="FunFam" id="2.60.40.10:FF:000090">
    <property type="entry name" value="Protein-glutamine gamma-glutamyltransferase 2"/>
    <property type="match status" value="1"/>
</dbReference>
<dbReference type="InterPro" id="IPR023608">
    <property type="entry name" value="Transglutaminase_animal"/>
</dbReference>
<comment type="catalytic activity">
    <reaction evidence="40">
        <text>L-glutaminyl-[protein] + (R)-noradrenaline = 5-(R)-noradrenalinyl-L-glutamyl-[protein] + NH4(+)</text>
        <dbReference type="Rhea" id="RHEA:66560"/>
        <dbReference type="Rhea" id="RHEA-COMP:10207"/>
        <dbReference type="Rhea" id="RHEA-COMP:17054"/>
        <dbReference type="ChEBI" id="CHEBI:28938"/>
        <dbReference type="ChEBI" id="CHEBI:30011"/>
        <dbReference type="ChEBI" id="CHEBI:72587"/>
        <dbReference type="ChEBI" id="CHEBI:167178"/>
    </reaction>
    <physiologicalReaction direction="left-to-right" evidence="40">
        <dbReference type="Rhea" id="RHEA:66561"/>
    </physiologicalReaction>
</comment>
<comment type="catalytic activity">
    <reaction evidence="41">
        <text>L-glutaminyl-[protein] + dopamine = 5-dopaminyl-L-glutamyl-[protein] + NH4(+)</text>
        <dbReference type="Rhea" id="RHEA:66556"/>
        <dbReference type="Rhea" id="RHEA-COMP:10207"/>
        <dbReference type="Rhea" id="RHEA-COMP:17053"/>
        <dbReference type="ChEBI" id="CHEBI:28938"/>
        <dbReference type="ChEBI" id="CHEBI:30011"/>
        <dbReference type="ChEBI" id="CHEBI:59905"/>
        <dbReference type="ChEBI" id="CHEBI:167175"/>
    </reaction>
    <physiologicalReaction direction="left-to-right" evidence="41">
        <dbReference type="Rhea" id="RHEA:66557"/>
    </physiologicalReaction>
</comment>
<dbReference type="GO" id="GO:0005634">
    <property type="term" value="C:nucleus"/>
    <property type="evidence" value="ECO:0007669"/>
    <property type="project" value="UniProtKB-SubCell"/>
</dbReference>
<dbReference type="GeneTree" id="ENSGT01050000244866"/>
<evidence type="ECO:0000256" key="32">
    <source>
        <dbReference type="ARBA" id="ARBA00042099"/>
    </source>
</evidence>
<keyword evidence="15" id="KW-0808">Transferase</keyword>
<evidence type="ECO:0000256" key="24">
    <source>
        <dbReference type="ARBA" id="ARBA00023315"/>
    </source>
</evidence>
<evidence type="ECO:0000256" key="28">
    <source>
        <dbReference type="ARBA" id="ARBA00039019"/>
    </source>
</evidence>
<dbReference type="Proteomes" id="UP000694389">
    <property type="component" value="Unassembled WGS sequence"/>
</dbReference>
<keyword evidence="14" id="KW-0645">Protease</keyword>
<evidence type="ECO:0000256" key="36">
    <source>
        <dbReference type="ARBA" id="ARBA00043104"/>
    </source>
</evidence>
<evidence type="ECO:0000313" key="45">
    <source>
        <dbReference type="Proteomes" id="UP000694389"/>
    </source>
</evidence>
<dbReference type="GO" id="GO:0005694">
    <property type="term" value="C:chromosome"/>
    <property type="evidence" value="ECO:0007669"/>
    <property type="project" value="UniProtKB-SubCell"/>
</dbReference>
<comment type="catalytic activity">
    <reaction evidence="27">
        <text>L-glutaminyl-[protein] + L-lysyl-[protein] = [protein]-L-lysyl-N(6)-5-L-glutamyl-[protein] + NH4(+)</text>
        <dbReference type="Rhea" id="RHEA:54816"/>
        <dbReference type="Rhea" id="RHEA-COMP:9752"/>
        <dbReference type="Rhea" id="RHEA-COMP:10207"/>
        <dbReference type="Rhea" id="RHEA-COMP:14005"/>
        <dbReference type="ChEBI" id="CHEBI:28938"/>
        <dbReference type="ChEBI" id="CHEBI:29969"/>
        <dbReference type="ChEBI" id="CHEBI:30011"/>
        <dbReference type="ChEBI" id="CHEBI:138370"/>
        <dbReference type="EC" id="2.3.2.13"/>
    </reaction>
    <physiologicalReaction direction="left-to-right" evidence="27">
        <dbReference type="Rhea" id="RHEA:54817"/>
    </physiologicalReaction>
</comment>
<gene>
    <name evidence="44" type="primary">LOC127377335</name>
</gene>
<dbReference type="GO" id="GO:0050568">
    <property type="term" value="F:protein-glutamine glutaminase activity"/>
    <property type="evidence" value="ECO:0007669"/>
    <property type="project" value="UniProtKB-EC"/>
</dbReference>
<keyword evidence="11" id="KW-0963">Cytoplasm</keyword>
<dbReference type="GO" id="GO:0006508">
    <property type="term" value="P:proteolysis"/>
    <property type="evidence" value="ECO:0007669"/>
    <property type="project" value="UniProtKB-KW"/>
</dbReference>
<evidence type="ECO:0000256" key="25">
    <source>
        <dbReference type="ARBA" id="ARBA00024222"/>
    </source>
</evidence>
<dbReference type="Pfam" id="PF01841">
    <property type="entry name" value="Transglut_core"/>
    <property type="match status" value="1"/>
</dbReference>
<evidence type="ECO:0000256" key="13">
    <source>
        <dbReference type="ARBA" id="ARBA00022530"/>
    </source>
</evidence>
<dbReference type="InterPro" id="IPR013783">
    <property type="entry name" value="Ig-like_fold"/>
</dbReference>
<evidence type="ECO:0000256" key="12">
    <source>
        <dbReference type="ARBA" id="ARBA00022525"/>
    </source>
</evidence>
<dbReference type="GO" id="GO:0007399">
    <property type="term" value="P:nervous system development"/>
    <property type="evidence" value="ECO:0007669"/>
    <property type="project" value="UniProtKB-ARBA"/>
</dbReference>
<keyword evidence="21" id="KW-0342">GTP-binding</keyword>
<evidence type="ECO:0000256" key="21">
    <source>
        <dbReference type="ARBA" id="ARBA00023134"/>
    </source>
</evidence>
<comment type="cofactor">
    <cofactor evidence="1">
        <name>Ca(2+)</name>
        <dbReference type="ChEBI" id="CHEBI:29108"/>
    </cofactor>
</comment>
<dbReference type="InterPro" id="IPR036985">
    <property type="entry name" value="Transglutaminase-like_sf"/>
</dbReference>
<evidence type="ECO:0000256" key="4">
    <source>
        <dbReference type="ARBA" id="ARBA00004236"/>
    </source>
</evidence>
<evidence type="ECO:0000256" key="18">
    <source>
        <dbReference type="ARBA" id="ARBA00022801"/>
    </source>
</evidence>
<evidence type="ECO:0000256" key="7">
    <source>
        <dbReference type="ARBA" id="ARBA00004514"/>
    </source>
</evidence>
<reference evidence="44" key="1">
    <citation type="submission" date="2025-08" db="UniProtKB">
        <authorList>
            <consortium name="Ensembl"/>
        </authorList>
    </citation>
    <scope>IDENTIFICATION</scope>
</reference>
<evidence type="ECO:0000256" key="20">
    <source>
        <dbReference type="ARBA" id="ARBA00023128"/>
    </source>
</evidence>
<dbReference type="GO" id="GO:0005739">
    <property type="term" value="C:mitochondrion"/>
    <property type="evidence" value="ECO:0007669"/>
    <property type="project" value="UniProtKB-SubCell"/>
</dbReference>
<dbReference type="InterPro" id="IPR002931">
    <property type="entry name" value="Transglutaminase-like"/>
</dbReference>
<evidence type="ECO:0000256" key="6">
    <source>
        <dbReference type="ARBA" id="ARBA00004498"/>
    </source>
</evidence>
<keyword evidence="23" id="KW-0539">Nucleus</keyword>
<dbReference type="PANTHER" id="PTHR11590">
    <property type="entry name" value="PROTEIN-GLUTAMINE GAMMA-GLUTAMYLTRANSFERASE"/>
    <property type="match status" value="1"/>
</dbReference>
<dbReference type="InterPro" id="IPR014756">
    <property type="entry name" value="Ig_E-set"/>
</dbReference>
<evidence type="ECO:0000256" key="10">
    <source>
        <dbReference type="ARBA" id="ARBA00022475"/>
    </source>
</evidence>
<comment type="similarity">
    <text evidence="8">Belongs to the transglutaminase superfamily. Transglutaminase family.</text>
</comment>
<evidence type="ECO:0000256" key="5">
    <source>
        <dbReference type="ARBA" id="ARBA00004286"/>
    </source>
</evidence>
<evidence type="ECO:0000256" key="9">
    <source>
        <dbReference type="ARBA" id="ARBA00022454"/>
    </source>
</evidence>
<keyword evidence="10" id="KW-1003">Cell membrane</keyword>
<evidence type="ECO:0000256" key="34">
    <source>
        <dbReference type="ARBA" id="ARBA00042239"/>
    </source>
</evidence>
<evidence type="ECO:0000256" key="26">
    <source>
        <dbReference type="ARBA" id="ARBA00036377"/>
    </source>
</evidence>
<comment type="subcellular location">
    <subcellularLocation>
        <location evidence="4">Cell membrane</location>
    </subcellularLocation>
    <subcellularLocation>
        <location evidence="5">Chromosome</location>
    </subcellularLocation>
    <subcellularLocation>
        <location evidence="7">Cytoplasm</location>
        <location evidence="7">Cytosol</location>
    </subcellularLocation>
    <subcellularLocation>
        <location evidence="3">Mitochondrion</location>
    </subcellularLocation>
    <subcellularLocation>
        <location evidence="2">Nucleus</location>
    </subcellularLocation>
    <subcellularLocation>
        <location evidence="6">Secreted</location>
        <location evidence="6">Extracellular space</location>
        <location evidence="6">Extracellular matrix</location>
    </subcellularLocation>
</comment>
<evidence type="ECO:0000256" key="35">
    <source>
        <dbReference type="ARBA" id="ARBA00042912"/>
    </source>
</evidence>
<evidence type="ECO:0000256" key="37">
    <source>
        <dbReference type="ARBA" id="ARBA00043138"/>
    </source>
</evidence>
<dbReference type="Gene3D" id="2.60.40.10">
    <property type="entry name" value="Immunoglobulins"/>
    <property type="match status" value="3"/>
</dbReference>
<evidence type="ECO:0000256" key="17">
    <source>
        <dbReference type="ARBA" id="ARBA00022741"/>
    </source>
</evidence>
<dbReference type="SUPFAM" id="SSF54001">
    <property type="entry name" value="Cysteine proteinases"/>
    <property type="match status" value="1"/>
</dbReference>
<evidence type="ECO:0000256" key="41">
    <source>
        <dbReference type="ARBA" id="ARBA00048365"/>
    </source>
</evidence>
<keyword evidence="24" id="KW-0012">Acyltransferase</keyword>
<keyword evidence="9" id="KW-0158">Chromosome</keyword>
<dbReference type="SUPFAM" id="SSF81296">
    <property type="entry name" value="E set domains"/>
    <property type="match status" value="1"/>
</dbReference>
<feature type="active site" evidence="42">
    <location>
        <position position="340"/>
    </location>
</feature>
<protein>
    <recommendedName>
        <fullName evidence="29">Protein-glutamine gamma-glutamyltransferase 2</fullName>
        <ecNumber evidence="25">2.3.2.13</ecNumber>
        <ecNumber evidence="28">3.5.1.44</ecNumber>
    </recommendedName>
    <alternativeName>
        <fullName evidence="32">Isopeptidase TGM2</fullName>
    </alternativeName>
    <alternativeName>
        <fullName evidence="34">Protein-glutamine deamidase TGM2</fullName>
    </alternativeName>
    <alternativeName>
        <fullName evidence="33">Protein-glutamine dopaminyltransferase TGM2</fullName>
    </alternativeName>
    <alternativeName>
        <fullName evidence="36">Protein-glutamine histaminyltransferase TGM2</fullName>
    </alternativeName>
    <alternativeName>
        <fullName evidence="37">Protein-glutamine noradrenalinyltransferase TGM2</fullName>
    </alternativeName>
    <alternativeName>
        <fullName evidence="35">Protein-glutamine serotonyltransferase TGM2</fullName>
    </alternativeName>
    <alternativeName>
        <fullName evidence="31">Tissue transglutaminase</fullName>
    </alternativeName>
    <alternativeName>
        <fullName evidence="30">Transglutaminase-2</fullName>
    </alternativeName>
</protein>
<evidence type="ECO:0000256" key="39">
    <source>
        <dbReference type="ARBA" id="ARBA00047876"/>
    </source>
</evidence>
<dbReference type="GO" id="GO:0005886">
    <property type="term" value="C:plasma membrane"/>
    <property type="evidence" value="ECO:0007669"/>
    <property type="project" value="UniProtKB-SubCell"/>
</dbReference>
<evidence type="ECO:0000256" key="3">
    <source>
        <dbReference type="ARBA" id="ARBA00004173"/>
    </source>
</evidence>
<evidence type="ECO:0000256" key="42">
    <source>
        <dbReference type="PIRSR" id="PIRSR000459-1"/>
    </source>
</evidence>
<dbReference type="Gene3D" id="3.90.260.10">
    <property type="entry name" value="Transglutaminase-like"/>
    <property type="match status" value="1"/>
</dbReference>
<dbReference type="InterPro" id="IPR036238">
    <property type="entry name" value="Transglutaminase_C_sf"/>
</dbReference>
<evidence type="ECO:0000256" key="16">
    <source>
        <dbReference type="ARBA" id="ARBA00022723"/>
    </source>
</evidence>
<dbReference type="InterPro" id="IPR008958">
    <property type="entry name" value="Transglutaminase_C"/>
</dbReference>
<keyword evidence="22" id="KW-0472">Membrane</keyword>
<dbReference type="InterPro" id="IPR001102">
    <property type="entry name" value="Transglutaminase_N"/>
</dbReference>
<sequence length="644" mass="71076">LAEFLINSSSHHTELYGEERLIVRRGQPFNIILHLKTGSKEFTPGETSFTLIVETGPLPRKESDTKVSFGLRDSTVDTEWSASATNGPSGNTLTVSISSSPNAPIGIYSLTLDQEGQETSLGQFILLFNAWCPSKYINETKRQEYVLAQHGQIYRGTYKRIKGTPWNFGQFDQDILDICLKILDDNPKFVSDADKDCSARKNPIYVTRVLSAMINSNDDSGVLVGEWGEFSGGVHPGLWIGSGDILRQWAKSGPVCYGQCWVFAAVACTVSRAFGIPCRVVTNFGSAHDTNANLKIEKFYDEDGESLSNSDSIWNFHVWVDSWMTRPDLEPEFDGWQASDPTPQEKSEGVFCCGPAPLRAIKQGELTKKYDAPFIFAEVNADVVDMVRLSNGKFVTFGGSTKSVGRFISTKAVGSDKRHDITHQYKYPEGTAESHIKLAENMIVGSDFEVYAVLTNNYIEAKTCTFLFFAKAVGYNGKQGDSCGYASDKVEVPPGEERRLSLRLEYDRYGSAITSDRLIQLAAITIDKETIDYHKAEKTIVLDEPDMEIKLVGEATVNQSVTAEMSLLNPLPELLQDCSFTIEGVGLTDGKPVTAETEDVGPKQEAKASVKFTPTRVGSSVLLVNFDSDKLKNIKSFINVAVKE</sequence>
<dbReference type="AlphaFoldDB" id="A0A8P4JY19"/>
<dbReference type="Pfam" id="PF00927">
    <property type="entry name" value="Transglut_C"/>
    <property type="match status" value="2"/>
</dbReference>
<dbReference type="GO" id="GO:0046872">
    <property type="term" value="F:metal ion binding"/>
    <property type="evidence" value="ECO:0007669"/>
    <property type="project" value="UniProtKB-KW"/>
</dbReference>
<evidence type="ECO:0000256" key="22">
    <source>
        <dbReference type="ARBA" id="ARBA00023136"/>
    </source>
</evidence>
<evidence type="ECO:0000256" key="38">
    <source>
        <dbReference type="ARBA" id="ARBA00047868"/>
    </source>
</evidence>
<dbReference type="GO" id="GO:0005829">
    <property type="term" value="C:cytosol"/>
    <property type="evidence" value="ECO:0007669"/>
    <property type="project" value="UniProtKB-SubCell"/>
</dbReference>
<organism evidence="44 45">
    <name type="scientific">Dicentrarchus labrax</name>
    <name type="common">European seabass</name>
    <name type="synonym">Morone labrax</name>
    <dbReference type="NCBI Taxonomy" id="13489"/>
    <lineage>
        <taxon>Eukaryota</taxon>
        <taxon>Metazoa</taxon>
        <taxon>Chordata</taxon>
        <taxon>Craniata</taxon>
        <taxon>Vertebrata</taxon>
        <taxon>Euteleostomi</taxon>
        <taxon>Actinopterygii</taxon>
        <taxon>Neopterygii</taxon>
        <taxon>Teleostei</taxon>
        <taxon>Neoteleostei</taxon>
        <taxon>Acanthomorphata</taxon>
        <taxon>Eupercaria</taxon>
        <taxon>Moronidae</taxon>
        <taxon>Dicentrarchus</taxon>
    </lineage>
</organism>
<evidence type="ECO:0000256" key="19">
    <source>
        <dbReference type="ARBA" id="ARBA00022837"/>
    </source>
</evidence>
<evidence type="ECO:0000256" key="14">
    <source>
        <dbReference type="ARBA" id="ARBA00022670"/>
    </source>
</evidence>
<evidence type="ECO:0000256" key="29">
    <source>
        <dbReference type="ARBA" id="ARBA00040561"/>
    </source>
</evidence>
<comment type="catalytic activity">
    <reaction evidence="38">
        <text>L-glutaminyl-[protein] + H2O = L-glutamyl-[protein] + NH4(+)</text>
        <dbReference type="Rhea" id="RHEA:16441"/>
        <dbReference type="Rhea" id="RHEA-COMP:10207"/>
        <dbReference type="Rhea" id="RHEA-COMP:10208"/>
        <dbReference type="ChEBI" id="CHEBI:15377"/>
        <dbReference type="ChEBI" id="CHEBI:28938"/>
        <dbReference type="ChEBI" id="CHEBI:29973"/>
        <dbReference type="ChEBI" id="CHEBI:30011"/>
        <dbReference type="EC" id="3.5.1.44"/>
    </reaction>
    <physiologicalReaction direction="left-to-right" evidence="38">
        <dbReference type="Rhea" id="RHEA:16442"/>
    </physiologicalReaction>
</comment>
<evidence type="ECO:0000256" key="1">
    <source>
        <dbReference type="ARBA" id="ARBA00001913"/>
    </source>
</evidence>
<dbReference type="Ensembl" id="ENSDLAT00005071223.1">
    <property type="protein sequence ID" value="ENSDLAP00005066505.1"/>
    <property type="gene ID" value="ENSDLAG00005008650.2"/>
</dbReference>
<evidence type="ECO:0000256" key="40">
    <source>
        <dbReference type="ARBA" id="ARBA00048230"/>
    </source>
</evidence>
<dbReference type="InterPro" id="IPR050779">
    <property type="entry name" value="Transglutaminase"/>
</dbReference>
<dbReference type="GO" id="GO:0005525">
    <property type="term" value="F:GTP binding"/>
    <property type="evidence" value="ECO:0007669"/>
    <property type="project" value="UniProtKB-KW"/>
</dbReference>
<evidence type="ECO:0000256" key="2">
    <source>
        <dbReference type="ARBA" id="ARBA00004123"/>
    </source>
</evidence>
<evidence type="ECO:0000256" key="11">
    <source>
        <dbReference type="ARBA" id="ARBA00022490"/>
    </source>
</evidence>
<dbReference type="SMART" id="SM00460">
    <property type="entry name" value="TGc"/>
    <property type="match status" value="1"/>
</dbReference>
<evidence type="ECO:0000313" key="44">
    <source>
        <dbReference type="Ensembl" id="ENSDLAP00005066505.1"/>
    </source>
</evidence>
<keyword evidence="20" id="KW-0496">Mitochondrion</keyword>
<keyword evidence="16" id="KW-0479">Metal-binding</keyword>
<dbReference type="FunFam" id="3.90.260.10:FF:000001">
    <property type="entry name" value="Protein-glutamine gamma-glutamyltransferase 2"/>
    <property type="match status" value="1"/>
</dbReference>
<keyword evidence="18" id="KW-0378">Hydrolase</keyword>
<dbReference type="GO" id="GO:0003810">
    <property type="term" value="F:protein-glutamine gamma-glutamyltransferase activity"/>
    <property type="evidence" value="ECO:0007669"/>
    <property type="project" value="UniProtKB-EC"/>
</dbReference>
<evidence type="ECO:0000256" key="15">
    <source>
        <dbReference type="ARBA" id="ARBA00022679"/>
    </source>
</evidence>
<keyword evidence="45" id="KW-1185">Reference proteome</keyword>
<reference evidence="44" key="2">
    <citation type="submission" date="2025-09" db="UniProtKB">
        <authorList>
            <consortium name="Ensembl"/>
        </authorList>
    </citation>
    <scope>IDENTIFICATION</scope>
</reference>
<dbReference type="InterPro" id="IPR038765">
    <property type="entry name" value="Papain-like_cys_pep_sf"/>
</dbReference>
<comment type="catalytic activity">
    <reaction evidence="39">
        <text>L-glutaminyl-[protein] + histamine = 5-histaminyl-L-glutamyl-[protein] + NH4(+)</text>
        <dbReference type="Rhea" id="RHEA:66564"/>
        <dbReference type="Rhea" id="RHEA-COMP:10207"/>
        <dbReference type="Rhea" id="RHEA-COMP:17056"/>
        <dbReference type="ChEBI" id="CHEBI:28938"/>
        <dbReference type="ChEBI" id="CHEBI:30011"/>
        <dbReference type="ChEBI" id="CHEBI:58432"/>
        <dbReference type="ChEBI" id="CHEBI:167179"/>
    </reaction>
    <physiologicalReaction direction="left-to-right" evidence="39">
        <dbReference type="Rhea" id="RHEA:66565"/>
    </physiologicalReaction>
</comment>
<evidence type="ECO:0000256" key="23">
    <source>
        <dbReference type="ARBA" id="ARBA00023242"/>
    </source>
</evidence>
<accession>A0A8P4JY19</accession>
<keyword evidence="19" id="KW-0106">Calcium</keyword>
<evidence type="ECO:0000259" key="43">
    <source>
        <dbReference type="SMART" id="SM00460"/>
    </source>
</evidence>
<dbReference type="PIRSF" id="PIRSF000459">
    <property type="entry name" value="TGM_EBP42"/>
    <property type="match status" value="1"/>
</dbReference>
<evidence type="ECO:0000256" key="30">
    <source>
        <dbReference type="ARBA" id="ARBA00041650"/>
    </source>
</evidence>
<evidence type="ECO:0000256" key="8">
    <source>
        <dbReference type="ARBA" id="ARBA00005968"/>
    </source>
</evidence>
<feature type="active site" evidence="42">
    <location>
        <position position="317"/>
    </location>
</feature>
<dbReference type="EC" id="3.5.1.44" evidence="28"/>
<keyword evidence="12" id="KW-0964">Secreted</keyword>